<evidence type="ECO:0000313" key="2">
    <source>
        <dbReference type="Proteomes" id="UP000740926"/>
    </source>
</evidence>
<dbReference type="PANTHER" id="PTHR30217:SF3">
    <property type="entry name" value="UBIQUINONE BIOSYNTHESIS PROTEIN UBIU"/>
    <property type="match status" value="1"/>
</dbReference>
<accession>A0A9P7C068</accession>
<dbReference type="EMBL" id="JAANIU010012807">
    <property type="protein sequence ID" value="KAG1530268.1"/>
    <property type="molecule type" value="Genomic_DNA"/>
</dbReference>
<comment type="caution">
    <text evidence="1">The sequence shown here is derived from an EMBL/GenBank/DDBJ whole genome shotgun (WGS) entry which is preliminary data.</text>
</comment>
<organism evidence="1 2">
    <name type="scientific">Rhizopus delemar</name>
    <dbReference type="NCBI Taxonomy" id="936053"/>
    <lineage>
        <taxon>Eukaryota</taxon>
        <taxon>Fungi</taxon>
        <taxon>Fungi incertae sedis</taxon>
        <taxon>Mucoromycota</taxon>
        <taxon>Mucoromycotina</taxon>
        <taxon>Mucoromycetes</taxon>
        <taxon>Mucorales</taxon>
        <taxon>Mucorineae</taxon>
        <taxon>Rhizopodaceae</taxon>
        <taxon>Rhizopus</taxon>
    </lineage>
</organism>
<sequence length="124" mass="13568">MDARLSGILIDRYEPGEPAAYPTLCKGRFEIDGQADHALEEPTSLNAIGLLPRLAEMGVSAIKIEGRQRSPSYVTQVVSTLRAALDSVHADAARFSPRPEWNALLARHAEGSQVTQGAFERPWK</sequence>
<gene>
    <name evidence="1" type="ORF">G6F50_017431</name>
</gene>
<dbReference type="Pfam" id="PF01136">
    <property type="entry name" value="Peptidase_U32"/>
    <property type="match status" value="1"/>
</dbReference>
<protein>
    <submittedName>
        <fullName evidence="1">Uncharacterized protein</fullName>
    </submittedName>
</protein>
<evidence type="ECO:0000313" key="1">
    <source>
        <dbReference type="EMBL" id="KAG1530268.1"/>
    </source>
</evidence>
<name>A0A9P7C068_9FUNG</name>
<reference evidence="1 2" key="1">
    <citation type="journal article" date="2020" name="Microb. Genom.">
        <title>Genetic diversity of clinical and environmental Mucorales isolates obtained from an investigation of mucormycosis cases among solid organ transplant recipients.</title>
        <authorList>
            <person name="Nguyen M.H."/>
            <person name="Kaul D."/>
            <person name="Muto C."/>
            <person name="Cheng S.J."/>
            <person name="Richter R.A."/>
            <person name="Bruno V.M."/>
            <person name="Liu G."/>
            <person name="Beyhan S."/>
            <person name="Sundermann A.J."/>
            <person name="Mounaud S."/>
            <person name="Pasculle A.W."/>
            <person name="Nierman W.C."/>
            <person name="Driscoll E."/>
            <person name="Cumbie R."/>
            <person name="Clancy C.J."/>
            <person name="Dupont C.L."/>
        </authorList>
    </citation>
    <scope>NUCLEOTIDE SEQUENCE [LARGE SCALE GENOMIC DNA]</scope>
    <source>
        <strain evidence="1 2">GL24</strain>
    </source>
</reference>
<dbReference type="AlphaFoldDB" id="A0A9P7C068"/>
<dbReference type="PANTHER" id="PTHR30217">
    <property type="entry name" value="PEPTIDASE U32 FAMILY"/>
    <property type="match status" value="1"/>
</dbReference>
<dbReference type="InterPro" id="IPR051454">
    <property type="entry name" value="RNA/ubiquinone_mod_enzymes"/>
</dbReference>
<dbReference type="InterPro" id="IPR001539">
    <property type="entry name" value="Peptidase_U32"/>
</dbReference>
<keyword evidence="2" id="KW-1185">Reference proteome</keyword>
<proteinExistence type="predicted"/>
<dbReference type="Proteomes" id="UP000740926">
    <property type="component" value="Unassembled WGS sequence"/>
</dbReference>